<dbReference type="Proteomes" id="UP000321577">
    <property type="component" value="Unassembled WGS sequence"/>
</dbReference>
<protein>
    <recommendedName>
        <fullName evidence="2">Mce/MlaD domain-containing protein</fullName>
    </recommendedName>
</protein>
<dbReference type="InterPro" id="IPR052336">
    <property type="entry name" value="MlaD_Phospholipid_Transporter"/>
</dbReference>
<dbReference type="EMBL" id="BKAG01000001">
    <property type="protein sequence ID" value="GEP40880.1"/>
    <property type="molecule type" value="Genomic_DNA"/>
</dbReference>
<dbReference type="RefSeq" id="WP_146848357.1">
    <property type="nucleotide sequence ID" value="NZ_BKAG01000001.1"/>
</dbReference>
<evidence type="ECO:0000259" key="2">
    <source>
        <dbReference type="Pfam" id="PF02470"/>
    </source>
</evidence>
<dbReference type="AlphaFoldDB" id="A0A512M2C1"/>
<dbReference type="Pfam" id="PF02470">
    <property type="entry name" value="MlaD"/>
    <property type="match status" value="1"/>
</dbReference>
<sequence>MDSNRKTEMLVGLFVFVGLLLLGGLVLQFGRVREVFKDTYTLRVAFPNASGIKDGSPVFLGGSRVGKVKDKPRLNATFTGVIIDIELFREVMVPEDATISIGSAGLMGDALVEIKPTGKATDKFIPHDYPEIIEGNQSGGLSDLQGQAEKVAKKVDVVLDDVRLALGDIRTSFEKINKGALGDATIGDFKKSIEHLHHTMERVDDKVFGDENAAQIKAAIADLKDAAANFKSSSKNLDEATKKIGPMFDKLDPAIAKADKVMANADEALVSIKKAADSFAQAARNISTGKGLLGALIHDASLKDEFSGLISNIKRNGIIFYRDSAEKEKAQQQKLVPSQPSSTQSPPAEPKRKPLFGR</sequence>
<reference evidence="3 4" key="1">
    <citation type="submission" date="2019-07" db="EMBL/GenBank/DDBJ databases">
        <title>Whole genome shotgun sequence of Brevifollis gellanilyticus NBRC 108608.</title>
        <authorList>
            <person name="Hosoyama A."/>
            <person name="Uohara A."/>
            <person name="Ohji S."/>
            <person name="Ichikawa N."/>
        </authorList>
    </citation>
    <scope>NUCLEOTIDE SEQUENCE [LARGE SCALE GENOMIC DNA]</scope>
    <source>
        <strain evidence="3 4">NBRC 108608</strain>
    </source>
</reference>
<evidence type="ECO:0000313" key="4">
    <source>
        <dbReference type="Proteomes" id="UP000321577"/>
    </source>
</evidence>
<feature type="domain" description="Mce/MlaD" evidence="2">
    <location>
        <begin position="39"/>
        <end position="116"/>
    </location>
</feature>
<dbReference type="InterPro" id="IPR003399">
    <property type="entry name" value="Mce/MlaD"/>
</dbReference>
<accession>A0A512M2C1</accession>
<feature type="compositionally biased region" description="Low complexity" evidence="1">
    <location>
        <begin position="337"/>
        <end position="346"/>
    </location>
</feature>
<organism evidence="3 4">
    <name type="scientific">Brevifollis gellanilyticus</name>
    <dbReference type="NCBI Taxonomy" id="748831"/>
    <lineage>
        <taxon>Bacteria</taxon>
        <taxon>Pseudomonadati</taxon>
        <taxon>Verrucomicrobiota</taxon>
        <taxon>Verrucomicrobiia</taxon>
        <taxon>Verrucomicrobiales</taxon>
        <taxon>Verrucomicrobiaceae</taxon>
    </lineage>
</organism>
<evidence type="ECO:0000313" key="3">
    <source>
        <dbReference type="EMBL" id="GEP40880.1"/>
    </source>
</evidence>
<dbReference type="PANTHER" id="PTHR33371">
    <property type="entry name" value="INTERMEMBRANE PHOSPHOLIPID TRANSPORT SYSTEM BINDING PROTEIN MLAD-RELATED"/>
    <property type="match status" value="1"/>
</dbReference>
<name>A0A512M2C1_9BACT</name>
<proteinExistence type="predicted"/>
<dbReference type="PANTHER" id="PTHR33371:SF4">
    <property type="entry name" value="INTERMEMBRANE PHOSPHOLIPID TRANSPORT SYSTEM BINDING PROTEIN MLAD"/>
    <property type="match status" value="1"/>
</dbReference>
<comment type="caution">
    <text evidence="3">The sequence shown here is derived from an EMBL/GenBank/DDBJ whole genome shotgun (WGS) entry which is preliminary data.</text>
</comment>
<gene>
    <name evidence="3" type="ORF">BGE01nite_01710</name>
</gene>
<evidence type="ECO:0000256" key="1">
    <source>
        <dbReference type="SAM" id="MobiDB-lite"/>
    </source>
</evidence>
<keyword evidence="4" id="KW-1185">Reference proteome</keyword>
<dbReference type="OrthoDB" id="9788420at2"/>
<feature type="region of interest" description="Disordered" evidence="1">
    <location>
        <begin position="329"/>
        <end position="358"/>
    </location>
</feature>